<evidence type="ECO:0008006" key="3">
    <source>
        <dbReference type="Google" id="ProtNLM"/>
    </source>
</evidence>
<evidence type="ECO:0000313" key="1">
    <source>
        <dbReference type="EMBL" id="KAF0300432.1"/>
    </source>
</evidence>
<comment type="caution">
    <text evidence="1">The sequence shown here is derived from an EMBL/GenBank/DDBJ whole genome shotgun (WGS) entry which is preliminary data.</text>
</comment>
<dbReference type="AlphaFoldDB" id="A0A6A4WC14"/>
<keyword evidence="2" id="KW-1185">Reference proteome</keyword>
<dbReference type="Proteomes" id="UP000440578">
    <property type="component" value="Unassembled WGS sequence"/>
</dbReference>
<dbReference type="EMBL" id="VIIS01001265">
    <property type="protein sequence ID" value="KAF0300432.1"/>
    <property type="molecule type" value="Genomic_DNA"/>
</dbReference>
<organism evidence="1 2">
    <name type="scientific">Amphibalanus amphitrite</name>
    <name type="common">Striped barnacle</name>
    <name type="synonym">Balanus amphitrite</name>
    <dbReference type="NCBI Taxonomy" id="1232801"/>
    <lineage>
        <taxon>Eukaryota</taxon>
        <taxon>Metazoa</taxon>
        <taxon>Ecdysozoa</taxon>
        <taxon>Arthropoda</taxon>
        <taxon>Crustacea</taxon>
        <taxon>Multicrustacea</taxon>
        <taxon>Cirripedia</taxon>
        <taxon>Thoracica</taxon>
        <taxon>Thoracicalcarea</taxon>
        <taxon>Balanomorpha</taxon>
        <taxon>Balanoidea</taxon>
        <taxon>Balanidae</taxon>
        <taxon>Amphibalaninae</taxon>
        <taxon>Amphibalanus</taxon>
    </lineage>
</organism>
<reference evidence="1 2" key="1">
    <citation type="submission" date="2019-07" db="EMBL/GenBank/DDBJ databases">
        <title>Draft genome assembly of a fouling barnacle, Amphibalanus amphitrite (Darwin, 1854): The first reference genome for Thecostraca.</title>
        <authorList>
            <person name="Kim W."/>
        </authorList>
    </citation>
    <scope>NUCLEOTIDE SEQUENCE [LARGE SCALE GENOMIC DNA]</scope>
    <source>
        <strain evidence="1">SNU_AA5</strain>
        <tissue evidence="1">Soma without cirri and trophi</tissue>
    </source>
</reference>
<accession>A0A6A4WC14</accession>
<gene>
    <name evidence="1" type="ORF">FJT64_027071</name>
</gene>
<name>A0A6A4WC14_AMPAM</name>
<sequence>MQCQNVRSIRGQLGVLRAAAPALGAFNILALTETWLDASVDTSELEHAMPDHTWGQNVLDLVLSSADLQVEASVQDGVFSSDHKEVNMQGRSNIPCNSFGHPYNSS</sequence>
<evidence type="ECO:0000313" key="2">
    <source>
        <dbReference type="Proteomes" id="UP000440578"/>
    </source>
</evidence>
<protein>
    <recommendedName>
        <fullName evidence="3">Endonuclease/exonuclease/phosphatase domain-containing protein</fullName>
    </recommendedName>
</protein>
<proteinExistence type="predicted"/>